<organism evidence="5 6">
    <name type="scientific">Butyricicoccus porcorum</name>
    <dbReference type="NCBI Taxonomy" id="1945634"/>
    <lineage>
        <taxon>Bacteria</taxon>
        <taxon>Bacillati</taxon>
        <taxon>Bacillota</taxon>
        <taxon>Clostridia</taxon>
        <taxon>Eubacteriales</taxon>
        <taxon>Butyricicoccaceae</taxon>
        <taxon>Butyricicoccus</taxon>
    </lineage>
</organism>
<dbReference type="Proteomes" id="UP000194903">
    <property type="component" value="Unassembled WGS sequence"/>
</dbReference>
<dbReference type="GO" id="GO:0046872">
    <property type="term" value="F:metal ion binding"/>
    <property type="evidence" value="ECO:0007669"/>
    <property type="project" value="InterPro"/>
</dbReference>
<dbReference type="InterPro" id="IPR001670">
    <property type="entry name" value="ADH_Fe/GldA"/>
</dbReference>
<dbReference type="Pfam" id="PF00465">
    <property type="entry name" value="Fe-ADH"/>
    <property type="match status" value="1"/>
</dbReference>
<keyword evidence="6" id="KW-1185">Reference proteome</keyword>
<name>A0A252F723_9FIRM</name>
<dbReference type="PANTHER" id="PTHR11496:SF102">
    <property type="entry name" value="ALCOHOL DEHYDROGENASE 4"/>
    <property type="match status" value="1"/>
</dbReference>
<proteinExistence type="inferred from homology"/>
<dbReference type="Gene3D" id="3.40.50.1970">
    <property type="match status" value="1"/>
</dbReference>
<dbReference type="InterPro" id="IPR039697">
    <property type="entry name" value="Alcohol_dehydrogenase_Fe"/>
</dbReference>
<dbReference type="GO" id="GO:0004022">
    <property type="term" value="F:alcohol dehydrogenase (NAD+) activity"/>
    <property type="evidence" value="ECO:0007669"/>
    <property type="project" value="TreeGrafter"/>
</dbReference>
<keyword evidence="2" id="KW-0560">Oxidoreductase</keyword>
<evidence type="ECO:0000259" key="3">
    <source>
        <dbReference type="Pfam" id="PF00465"/>
    </source>
</evidence>
<evidence type="ECO:0000256" key="1">
    <source>
        <dbReference type="ARBA" id="ARBA00007358"/>
    </source>
</evidence>
<feature type="domain" description="Alcohol dehydrogenase iron-type/glycerol dehydrogenase GldA" evidence="3">
    <location>
        <begin position="24"/>
        <end position="163"/>
    </location>
</feature>
<comment type="caution">
    <text evidence="5">The sequence shown here is derived from an EMBL/GenBank/DDBJ whole genome shotgun (WGS) entry which is preliminary data.</text>
</comment>
<evidence type="ECO:0000313" key="6">
    <source>
        <dbReference type="Proteomes" id="UP000194903"/>
    </source>
</evidence>
<protein>
    <submittedName>
        <fullName evidence="5">Uncharacterized protein</fullName>
    </submittedName>
</protein>
<accession>A0A252F723</accession>
<dbReference type="Pfam" id="PF25137">
    <property type="entry name" value="ADH_Fe_C"/>
    <property type="match status" value="1"/>
</dbReference>
<feature type="domain" description="Fe-containing alcohol dehydrogenase-like C-terminal" evidence="4">
    <location>
        <begin position="179"/>
        <end position="374"/>
    </location>
</feature>
<evidence type="ECO:0000259" key="4">
    <source>
        <dbReference type="Pfam" id="PF25137"/>
    </source>
</evidence>
<dbReference type="SUPFAM" id="SSF56796">
    <property type="entry name" value="Dehydroquinate synthase-like"/>
    <property type="match status" value="1"/>
</dbReference>
<comment type="similarity">
    <text evidence="1">Belongs to the iron-containing alcohol dehydrogenase family.</text>
</comment>
<evidence type="ECO:0000313" key="5">
    <source>
        <dbReference type="EMBL" id="OUM21450.1"/>
    </source>
</evidence>
<dbReference type="InterPro" id="IPR056798">
    <property type="entry name" value="ADH_Fe_C"/>
</dbReference>
<dbReference type="Gene3D" id="1.20.1090.10">
    <property type="entry name" value="Dehydroquinate synthase-like - alpha domain"/>
    <property type="match status" value="1"/>
</dbReference>
<evidence type="ECO:0000256" key="2">
    <source>
        <dbReference type="ARBA" id="ARBA00023002"/>
    </source>
</evidence>
<gene>
    <name evidence="5" type="ORF">CBW42_02430</name>
</gene>
<dbReference type="AlphaFoldDB" id="A0A252F723"/>
<sequence length="374" mass="40659">MKAFQLIPAVAEYAQFADYAKEANLGANDLILTNEYIYEPAISKLDLGCQTLFQEKYGAGEPTDVMVDAILDELRGKNYDRIIAVGGGTIIDIAKVLAVATAEDKVDDLYDRMPDGLTKVHPLVIVPTTCGTGSEVTNISIINRTTKGVKQGIVSPAMFANEAALIPGMLASLPYGVFATSSIDAMIHAVESYLSPNACALSELFSERALSLILRGWKAAVAEGTKDAWKKNAPEFLRASNFAGIAFGHAGCAAVHALSYPLGGVHHIPHGQANQLMFADVMRKYQEKKPVGKLNQLEEILSAELGCEPVFALEELYKLMDDVLKKTPLRENGVTADELPVYAKSVLETQQRLLGNNYVELSEEDILDIYRNAF</sequence>
<dbReference type="EMBL" id="NHOC01000002">
    <property type="protein sequence ID" value="OUM21450.1"/>
    <property type="molecule type" value="Genomic_DNA"/>
</dbReference>
<dbReference type="OrthoDB" id="9804734at2"/>
<dbReference type="RefSeq" id="WP_087017400.1">
    <property type="nucleotide sequence ID" value="NZ_CP178353.1"/>
</dbReference>
<reference evidence="5 6" key="1">
    <citation type="submission" date="2017-05" db="EMBL/GenBank/DDBJ databases">
        <title>Butyricicoccus porcorum sp. nov. a butyrate-producing bacterium from the swine intestinal tract.</title>
        <authorList>
            <person name="Trachsel J."/>
            <person name="Humphrey S."/>
            <person name="Allen H.K."/>
        </authorList>
    </citation>
    <scope>NUCLEOTIDE SEQUENCE [LARGE SCALE GENOMIC DNA]</scope>
    <source>
        <strain evidence="5">BB10</strain>
    </source>
</reference>
<dbReference type="PANTHER" id="PTHR11496">
    <property type="entry name" value="ALCOHOL DEHYDROGENASE"/>
    <property type="match status" value="1"/>
</dbReference>